<feature type="compositionally biased region" description="Basic and acidic residues" evidence="1">
    <location>
        <begin position="70"/>
        <end position="81"/>
    </location>
</feature>
<comment type="caution">
    <text evidence="2">The sequence shown here is derived from an EMBL/GenBank/DDBJ whole genome shotgun (WGS) entry which is preliminary data.</text>
</comment>
<evidence type="ECO:0000256" key="1">
    <source>
        <dbReference type="SAM" id="MobiDB-lite"/>
    </source>
</evidence>
<feature type="compositionally biased region" description="Basic and acidic residues" evidence="1">
    <location>
        <begin position="90"/>
        <end position="102"/>
    </location>
</feature>
<accession>A0AAW0MV41</accession>
<evidence type="ECO:0000313" key="3">
    <source>
        <dbReference type="Proteomes" id="UP001460270"/>
    </source>
</evidence>
<reference evidence="3" key="1">
    <citation type="submission" date="2024-04" db="EMBL/GenBank/DDBJ databases">
        <title>Salinicola lusitanus LLJ914,a marine bacterium isolated from the Okinawa Trough.</title>
        <authorList>
            <person name="Li J."/>
        </authorList>
    </citation>
    <scope>NUCLEOTIDE SEQUENCE [LARGE SCALE GENOMIC DNA]</scope>
</reference>
<evidence type="ECO:0000313" key="2">
    <source>
        <dbReference type="EMBL" id="KAK7880343.1"/>
    </source>
</evidence>
<name>A0AAW0MV41_9GOBI</name>
<dbReference type="AlphaFoldDB" id="A0AAW0MV41"/>
<gene>
    <name evidence="2" type="ORF">WMY93_033017</name>
</gene>
<keyword evidence="3" id="KW-1185">Reference proteome</keyword>
<protein>
    <submittedName>
        <fullName evidence="2">Uncharacterized protein</fullName>
    </submittedName>
</protein>
<proteinExistence type="predicted"/>
<feature type="region of interest" description="Disordered" evidence="1">
    <location>
        <begin position="1"/>
        <end position="22"/>
    </location>
</feature>
<feature type="compositionally biased region" description="Basic and acidic residues" evidence="1">
    <location>
        <begin position="13"/>
        <end position="22"/>
    </location>
</feature>
<dbReference type="Proteomes" id="UP001460270">
    <property type="component" value="Unassembled WGS sequence"/>
</dbReference>
<feature type="region of interest" description="Disordered" evidence="1">
    <location>
        <begin position="41"/>
        <end position="102"/>
    </location>
</feature>
<sequence length="102" mass="11527">MWDSGVIVKSMMNRREEADKKIKRTRVDGEGLQRVGWYEHAVPSTDTALQEGETSQEKGSGTRIGSQRRRAAERETQDRIGEILCTQTTEESKEKARASTLT</sequence>
<dbReference type="EMBL" id="JBBPFD010000111">
    <property type="protein sequence ID" value="KAK7880343.1"/>
    <property type="molecule type" value="Genomic_DNA"/>
</dbReference>
<organism evidence="2 3">
    <name type="scientific">Mugilogobius chulae</name>
    <name type="common">yellowstripe goby</name>
    <dbReference type="NCBI Taxonomy" id="88201"/>
    <lineage>
        <taxon>Eukaryota</taxon>
        <taxon>Metazoa</taxon>
        <taxon>Chordata</taxon>
        <taxon>Craniata</taxon>
        <taxon>Vertebrata</taxon>
        <taxon>Euteleostomi</taxon>
        <taxon>Actinopterygii</taxon>
        <taxon>Neopterygii</taxon>
        <taxon>Teleostei</taxon>
        <taxon>Neoteleostei</taxon>
        <taxon>Acanthomorphata</taxon>
        <taxon>Gobiaria</taxon>
        <taxon>Gobiiformes</taxon>
        <taxon>Gobioidei</taxon>
        <taxon>Gobiidae</taxon>
        <taxon>Gobionellinae</taxon>
        <taxon>Mugilogobius</taxon>
    </lineage>
</organism>